<dbReference type="Pfam" id="PF08535">
    <property type="entry name" value="KorB"/>
    <property type="match status" value="1"/>
</dbReference>
<dbReference type="RefSeq" id="WP_095030911.1">
    <property type="nucleotide sequence ID" value="NZ_NQKL01000024.1"/>
</dbReference>
<evidence type="ECO:0000313" key="5">
    <source>
        <dbReference type="Proteomes" id="UP000216113"/>
    </source>
</evidence>
<dbReference type="InterPro" id="IPR004437">
    <property type="entry name" value="ParB/RepB/Spo0J"/>
</dbReference>
<evidence type="ECO:0000256" key="2">
    <source>
        <dbReference type="SAM" id="Coils"/>
    </source>
</evidence>
<dbReference type="NCBIfam" id="TIGR00180">
    <property type="entry name" value="parB_part"/>
    <property type="match status" value="1"/>
</dbReference>
<evidence type="ECO:0000256" key="1">
    <source>
        <dbReference type="ARBA" id="ARBA00006295"/>
    </source>
</evidence>
<dbReference type="AlphaFoldDB" id="A0A266LQJ5"/>
<dbReference type="InterPro" id="IPR036086">
    <property type="entry name" value="ParB/Sulfiredoxin_sf"/>
</dbReference>
<reference evidence="4 5" key="1">
    <citation type="submission" date="2017-08" db="EMBL/GenBank/DDBJ databases">
        <title>Genomic and metabolic characterisation of spoilage-associated Pseudomonas species.</title>
        <authorList>
            <person name="Stanborough T."/>
            <person name="Fegan N."/>
            <person name="Powell S.M."/>
            <person name="Singh T."/>
            <person name="Tamplin M.L."/>
            <person name="Chandry P.S."/>
        </authorList>
    </citation>
    <scope>NUCLEOTIDE SEQUENCE [LARGE SCALE GENOMIC DNA]</scope>
    <source>
        <strain evidence="4 5">F1820</strain>
    </source>
</reference>
<organism evidence="4 5">
    <name type="scientific">Pseudomonas fragi</name>
    <dbReference type="NCBI Taxonomy" id="296"/>
    <lineage>
        <taxon>Bacteria</taxon>
        <taxon>Pseudomonadati</taxon>
        <taxon>Pseudomonadota</taxon>
        <taxon>Gammaproteobacteria</taxon>
        <taxon>Pseudomonadales</taxon>
        <taxon>Pseudomonadaceae</taxon>
        <taxon>Pseudomonas</taxon>
    </lineage>
</organism>
<dbReference type="SMART" id="SM00470">
    <property type="entry name" value="ParB"/>
    <property type="match status" value="1"/>
</dbReference>
<dbReference type="Gene3D" id="3.90.1530.30">
    <property type="match status" value="1"/>
</dbReference>
<dbReference type="SUPFAM" id="SSF109709">
    <property type="entry name" value="KorB DNA-binding domain-like"/>
    <property type="match status" value="1"/>
</dbReference>
<feature type="domain" description="ParB-like N-terminal" evidence="3">
    <location>
        <begin position="33"/>
        <end position="129"/>
    </location>
</feature>
<dbReference type="EMBL" id="NQKL01000024">
    <property type="protein sequence ID" value="OZY39667.1"/>
    <property type="molecule type" value="Genomic_DNA"/>
</dbReference>
<dbReference type="InterPro" id="IPR050336">
    <property type="entry name" value="Chromosome_partition/occlusion"/>
</dbReference>
<keyword evidence="2" id="KW-0175">Coiled coil</keyword>
<proteinExistence type="inferred from homology"/>
<evidence type="ECO:0000259" key="3">
    <source>
        <dbReference type="SMART" id="SM00470"/>
    </source>
</evidence>
<evidence type="ECO:0000313" key="4">
    <source>
        <dbReference type="EMBL" id="OZY39667.1"/>
    </source>
</evidence>
<gene>
    <name evidence="4" type="ORF">CJF43_21625</name>
</gene>
<dbReference type="GO" id="GO:0003677">
    <property type="term" value="F:DNA binding"/>
    <property type="evidence" value="ECO:0007669"/>
    <property type="project" value="InterPro"/>
</dbReference>
<feature type="coiled-coil region" evidence="2">
    <location>
        <begin position="259"/>
        <end position="293"/>
    </location>
</feature>
<dbReference type="InterPro" id="IPR003115">
    <property type="entry name" value="ParB_N"/>
</dbReference>
<protein>
    <recommendedName>
        <fullName evidence="3">ParB-like N-terminal domain-containing protein</fullName>
    </recommendedName>
</protein>
<dbReference type="PANTHER" id="PTHR33375">
    <property type="entry name" value="CHROMOSOME-PARTITIONING PROTEIN PARB-RELATED"/>
    <property type="match status" value="1"/>
</dbReference>
<comment type="similarity">
    <text evidence="1">Belongs to the ParB family.</text>
</comment>
<name>A0A266LQJ5_PSEFR</name>
<dbReference type="SUPFAM" id="SSF110849">
    <property type="entry name" value="ParB/Sulfiredoxin"/>
    <property type="match status" value="1"/>
</dbReference>
<dbReference type="Gene3D" id="1.10.10.2830">
    <property type="match status" value="1"/>
</dbReference>
<comment type="caution">
    <text evidence="4">The sequence shown here is derived from an EMBL/GenBank/DDBJ whole genome shotgun (WGS) entry which is preliminary data.</text>
</comment>
<dbReference type="Pfam" id="PF02195">
    <property type="entry name" value="ParB_N"/>
    <property type="match status" value="1"/>
</dbReference>
<dbReference type="InterPro" id="IPR013741">
    <property type="entry name" value="KorB_domain"/>
</dbReference>
<accession>A0A266LQJ5</accession>
<dbReference type="PANTHER" id="PTHR33375:SF1">
    <property type="entry name" value="CHROMOSOME-PARTITIONING PROTEIN PARB-RELATED"/>
    <property type="match status" value="1"/>
</dbReference>
<dbReference type="GO" id="GO:0005694">
    <property type="term" value="C:chromosome"/>
    <property type="evidence" value="ECO:0007669"/>
    <property type="project" value="TreeGrafter"/>
</dbReference>
<sequence length="302" mass="33150">MTTKKPNAFGGAVKKLSDFQKQKTAVLEGERIIKVNPDEVECKPQIRGKDNPGFTQESLIELGDDIEQNGQAEAAVLRPHPNPGSGFKYLMVAGERRLRSCALKNLLLEAVVRDLTDAQAKRIQRSENVQREGLLQIEIALSLKADKEELGTLQAVAAEWKKSISWVAERLSYLDAIEAGGATRTAVQNGITADVSVVNDLARLERLDPAAAANVVQRAEADPDLNVRNEVRTELKTTKALRIGGGKAKPKTPGKATELDLLKEQVAVLTEQVNTLKSEKVYLSEELEKARQQIADQWKPAE</sequence>
<dbReference type="GO" id="GO:0007059">
    <property type="term" value="P:chromosome segregation"/>
    <property type="evidence" value="ECO:0007669"/>
    <property type="project" value="TreeGrafter"/>
</dbReference>
<dbReference type="Proteomes" id="UP000216113">
    <property type="component" value="Unassembled WGS sequence"/>
</dbReference>